<dbReference type="AlphaFoldDB" id="A0A9W4T6T2"/>
<evidence type="ECO:0000313" key="1">
    <source>
        <dbReference type="EMBL" id="CAI2194815.1"/>
    </source>
</evidence>
<accession>A0A9W4T6T2</accession>
<comment type="caution">
    <text evidence="1">The sequence shown here is derived from an EMBL/GenBank/DDBJ whole genome shotgun (WGS) entry which is preliminary data.</text>
</comment>
<dbReference type="EMBL" id="CAMKVN010011478">
    <property type="protein sequence ID" value="CAI2194815.1"/>
    <property type="molecule type" value="Genomic_DNA"/>
</dbReference>
<proteinExistence type="predicted"/>
<keyword evidence="2" id="KW-1185">Reference proteome</keyword>
<sequence length="46" mass="5195">MELYNILIDIAPINYPYNGNNICQTILTKLQLLGLDSKVKVTITDN</sequence>
<evidence type="ECO:0000313" key="2">
    <source>
        <dbReference type="Proteomes" id="UP001153678"/>
    </source>
</evidence>
<organism evidence="1 2">
    <name type="scientific">Funneliformis geosporum</name>
    <dbReference type="NCBI Taxonomy" id="1117311"/>
    <lineage>
        <taxon>Eukaryota</taxon>
        <taxon>Fungi</taxon>
        <taxon>Fungi incertae sedis</taxon>
        <taxon>Mucoromycota</taxon>
        <taxon>Glomeromycotina</taxon>
        <taxon>Glomeromycetes</taxon>
        <taxon>Glomerales</taxon>
        <taxon>Glomeraceae</taxon>
        <taxon>Funneliformis</taxon>
    </lineage>
</organism>
<protein>
    <submittedName>
        <fullName evidence="1">5689_t:CDS:1</fullName>
    </submittedName>
</protein>
<gene>
    <name evidence="1" type="ORF">FWILDA_LOCUS16764</name>
</gene>
<dbReference type="Proteomes" id="UP001153678">
    <property type="component" value="Unassembled WGS sequence"/>
</dbReference>
<reference evidence="1" key="1">
    <citation type="submission" date="2022-08" db="EMBL/GenBank/DDBJ databases">
        <authorList>
            <person name="Kallberg Y."/>
            <person name="Tangrot J."/>
            <person name="Rosling A."/>
        </authorList>
    </citation>
    <scope>NUCLEOTIDE SEQUENCE</scope>
    <source>
        <strain evidence="1">Wild A</strain>
    </source>
</reference>
<name>A0A9W4T6T2_9GLOM</name>
<feature type="non-terminal residue" evidence="1">
    <location>
        <position position="46"/>
    </location>
</feature>